<comment type="caution">
    <text evidence="2">The sequence shown here is derived from an EMBL/GenBank/DDBJ whole genome shotgun (WGS) entry which is preliminary data.</text>
</comment>
<evidence type="ECO:0000313" key="2">
    <source>
        <dbReference type="EMBL" id="TWW09652.1"/>
    </source>
</evidence>
<sequence>MDELSARNAESSNQDELLQAPQGLGSLVSQDLQTFHFCFFQIVNKLDERLAIGGPLMSEVASIYFETMKGLWILARSLDQVTGSNRYFSYLRVRYVQISKEIFGRDIEVVAPPLSERPSSPGTAGKKGHAKPSGKAQSSFED</sequence>
<name>A0A5C6M6M4_9PLAN</name>
<feature type="region of interest" description="Disordered" evidence="1">
    <location>
        <begin position="112"/>
        <end position="142"/>
    </location>
</feature>
<evidence type="ECO:0000256" key="1">
    <source>
        <dbReference type="SAM" id="MobiDB-lite"/>
    </source>
</evidence>
<dbReference type="Proteomes" id="UP000321083">
    <property type="component" value="Unassembled WGS sequence"/>
</dbReference>
<evidence type="ECO:0000313" key="3">
    <source>
        <dbReference type="Proteomes" id="UP000321083"/>
    </source>
</evidence>
<dbReference type="EMBL" id="SRHE01000216">
    <property type="protein sequence ID" value="TWW09652.1"/>
    <property type="molecule type" value="Genomic_DNA"/>
</dbReference>
<gene>
    <name evidence="2" type="ORF">E3A20_12230</name>
</gene>
<accession>A0A5C6M6M4</accession>
<protein>
    <submittedName>
        <fullName evidence="2">Uncharacterized protein</fullName>
    </submittedName>
</protein>
<organism evidence="2 3">
    <name type="scientific">Planctomyces bekefii</name>
    <dbReference type="NCBI Taxonomy" id="1653850"/>
    <lineage>
        <taxon>Bacteria</taxon>
        <taxon>Pseudomonadati</taxon>
        <taxon>Planctomycetota</taxon>
        <taxon>Planctomycetia</taxon>
        <taxon>Planctomycetales</taxon>
        <taxon>Planctomycetaceae</taxon>
        <taxon>Planctomyces</taxon>
    </lineage>
</organism>
<reference evidence="2 3" key="1">
    <citation type="submission" date="2019-08" db="EMBL/GenBank/DDBJ databases">
        <title>100 year-old enigma solved: identification of Planctomyces bekefii, the type genus and species of the phylum Planctomycetes.</title>
        <authorList>
            <person name="Svetlana D.N."/>
            <person name="Overmann J."/>
        </authorList>
    </citation>
    <scope>NUCLEOTIDE SEQUENCE [LARGE SCALE GENOMIC DNA]</scope>
    <source>
        <strain evidence="2">Phe10_nw2017</strain>
    </source>
</reference>
<dbReference type="AlphaFoldDB" id="A0A5C6M6M4"/>
<proteinExistence type="predicted"/>
<reference evidence="2 3" key="2">
    <citation type="submission" date="2019-08" db="EMBL/GenBank/DDBJ databases">
        <authorList>
            <person name="Henke P."/>
        </authorList>
    </citation>
    <scope>NUCLEOTIDE SEQUENCE [LARGE SCALE GENOMIC DNA]</scope>
    <source>
        <strain evidence="2">Phe10_nw2017</strain>
    </source>
</reference>
<keyword evidence="3" id="KW-1185">Reference proteome</keyword>